<dbReference type="HOGENOM" id="CLU_388295_0_0_1"/>
<dbReference type="STRING" id="759272.G0S9Q4"/>
<dbReference type="RefSeq" id="XP_006695050.1">
    <property type="nucleotide sequence ID" value="XM_006694987.1"/>
</dbReference>
<gene>
    <name evidence="1" type="ORF">CTHT_0046720</name>
</gene>
<accession>G0S9Q4</accession>
<dbReference type="OMA" id="WPNESIS"/>
<keyword evidence="2" id="KW-1185">Reference proteome</keyword>
<proteinExistence type="predicted"/>
<protein>
    <submittedName>
        <fullName evidence="1">Uncharacterized protein</fullName>
    </submittedName>
</protein>
<evidence type="ECO:0000313" key="1">
    <source>
        <dbReference type="EMBL" id="EGS20165.1"/>
    </source>
</evidence>
<dbReference type="GeneID" id="18258710"/>
<dbReference type="Proteomes" id="UP000008066">
    <property type="component" value="Unassembled WGS sequence"/>
</dbReference>
<evidence type="ECO:0000313" key="2">
    <source>
        <dbReference type="Proteomes" id="UP000008066"/>
    </source>
</evidence>
<organism evidence="2">
    <name type="scientific">Chaetomium thermophilum (strain DSM 1495 / CBS 144.50 / IMI 039719)</name>
    <name type="common">Thermochaetoides thermophila</name>
    <dbReference type="NCBI Taxonomy" id="759272"/>
    <lineage>
        <taxon>Eukaryota</taxon>
        <taxon>Fungi</taxon>
        <taxon>Dikarya</taxon>
        <taxon>Ascomycota</taxon>
        <taxon>Pezizomycotina</taxon>
        <taxon>Sordariomycetes</taxon>
        <taxon>Sordariomycetidae</taxon>
        <taxon>Sordariales</taxon>
        <taxon>Chaetomiaceae</taxon>
        <taxon>Thermochaetoides</taxon>
    </lineage>
</organism>
<dbReference type="AlphaFoldDB" id="G0S9Q4"/>
<dbReference type="EMBL" id="GL988043">
    <property type="protein sequence ID" value="EGS20165.1"/>
    <property type="molecule type" value="Genomic_DNA"/>
</dbReference>
<name>G0S9Q4_CHATD</name>
<sequence>MSLQPLRWATGLVASSKPTIGVVIQAQPIQAEYPEKPSLARLDAELLLLITEHLGALSGQSLKHLALVCSLLYKAARYVQYRSLSFFISETFPLDLGQGMLPDYCRLQRHVKLLQSIIDNGFLPAVRELNVYVSWDMHVYIPDKLKTSPLSYSVDSDMSEGPELACLAWHQLKDAIPKMTGLRSLCWGCSAMPDFLLDFLRDKKPPVQVKLSLMSLGRYDLLASSNDKYEEHRMYKLLQLLPDTLRRSELLSNITSLCIKCSDLNADDIRSLTQGPIKQLLLGCCRLRELSIDIKIALPYYSSALRRTKRWPRNWARDLYRPDSGYCGFGFQPGEVFQPLEALSIVTYGWGYLLPDGSYERNASTEGLTSEALYWKSYFNWSLLRSLSFYESQIRHFVSFAPHLTALNKLEIVSVWDHEELVVRESVKQSLKEFLVSLPPSVRLKAFSLGWSPLSDPELMTHLKLHACTLCSLTILRMPARRKDVVVSQAELVTLRNSFPNLHTLALAIYRDPKDEPASSSPSTGRGNSLEDFCSWPFESLDVIASFPRLKVLRLQLWMEYDRNTFLRPPYLTYTTAGELTTYLCQRSANPHGLGEVLLYAYPVVRRPGSPDQGDTEFEWLNEMGFRVIPVHQPDAQHEITCLKLGKRMNRGLKEVALGRREMTEEEMGCPEFLIALKGSLHMHDAYRLGLLERPMAFVSDDFWTQYATFV</sequence>
<dbReference type="eggNOG" id="ENOG502R226">
    <property type="taxonomic scope" value="Eukaryota"/>
</dbReference>
<dbReference type="KEGG" id="cthr:CTHT_0046720"/>
<dbReference type="OrthoDB" id="3945550at2759"/>
<reference evidence="1 2" key="1">
    <citation type="journal article" date="2011" name="Cell">
        <title>Insight into structure and assembly of the nuclear pore complex by utilizing the genome of a eukaryotic thermophile.</title>
        <authorList>
            <person name="Amlacher S."/>
            <person name="Sarges P."/>
            <person name="Flemming D."/>
            <person name="van Noort V."/>
            <person name="Kunze R."/>
            <person name="Devos D.P."/>
            <person name="Arumugam M."/>
            <person name="Bork P."/>
            <person name="Hurt E."/>
        </authorList>
    </citation>
    <scope>NUCLEOTIDE SEQUENCE [LARGE SCALE GENOMIC DNA]</scope>
    <source>
        <strain evidence="2">DSM 1495 / CBS 144.50 / IMI 039719</strain>
    </source>
</reference>